<sequence>MTNFFTEEQYGQIIRFLNKDKAEGHTANMAGNDNSSLLKDCRDSWIIDTGATYHMASNHNMLDDIVKMPEHRRFSKLTRELQCSVNFFSTFCVFQDLFIGKVKGIDKEKGGLYILIPRKTDKYRETQRIRSCLAAEVKIDVETWYKRLGHIPVAVMKKLDVMKNKILLDCNLNNYTVCPLARQTRRLFPLSDSRANDHSKMIWVFLMKLKSDIVVLLKPFFKLVNVQFVKTIKMLRSNNGAEFFSKECKDFLYSSGVLHQREHPTIFLEINDAQADISWTIAPMSAAVNEHNSEGQLQHDAFPTTDPIEPDPLRRSLRDPKPPTWLKDYICPGKTSSSSNYIYPISNYLDYSSLSPKYQSFLAATSETEPASYIEATQDPRWIEAMKTKIDALVLNKTWEVVDVPKEKVPIGCKWVYKIKYKFNGEIERFKARLVVKGYSQQEGLDYQETFSPIVKMAIVRVVIALAAMNKWNIYQMNVYNAFLQDDLEVYKNAKLVIILVYVDDLFITCNDANMIQEAKTILHKIVYPKKGILLCQRKYRVELIAELGLAGSKPVITPMEKNMKLTTIEYDTHCNLKDDPALTDVKGYQKLIGKLLYLTLTRPDIAYTVQTLSQFMQAPKKSHLEAAQISEIPEE</sequence>
<gene>
    <name evidence="2" type="primary">LOC142162777</name>
</gene>
<accession>A0AC58RSC7</accession>
<dbReference type="RefSeq" id="XP_075075634.1">
    <property type="nucleotide sequence ID" value="XM_075219533.1"/>
</dbReference>
<evidence type="ECO:0000313" key="2">
    <source>
        <dbReference type="RefSeq" id="XP_075075634.1"/>
    </source>
</evidence>
<reference evidence="1" key="1">
    <citation type="journal article" date="2014" name="Nat. Commun.">
        <title>The tobacco genome sequence and its comparison with those of tomato and potato.</title>
        <authorList>
            <person name="Sierro N."/>
            <person name="Battey J.N."/>
            <person name="Ouadi S."/>
            <person name="Bakaher N."/>
            <person name="Bovet L."/>
            <person name="Willig A."/>
            <person name="Goepfert S."/>
            <person name="Peitsch M.C."/>
            <person name="Ivanov N.V."/>
        </authorList>
    </citation>
    <scope>NUCLEOTIDE SEQUENCE [LARGE SCALE GENOMIC DNA]</scope>
</reference>
<protein>
    <submittedName>
        <fullName evidence="2">Uncharacterized protein LOC142162777</fullName>
    </submittedName>
</protein>
<keyword evidence="1" id="KW-1185">Reference proteome</keyword>
<proteinExistence type="predicted"/>
<evidence type="ECO:0000313" key="1">
    <source>
        <dbReference type="Proteomes" id="UP000790787"/>
    </source>
</evidence>
<dbReference type="Proteomes" id="UP000790787">
    <property type="component" value="Chromosome 1"/>
</dbReference>
<organism evidence="1 2">
    <name type="scientific">Nicotiana tabacum</name>
    <name type="common">Common tobacco</name>
    <dbReference type="NCBI Taxonomy" id="4097"/>
    <lineage>
        <taxon>Eukaryota</taxon>
        <taxon>Viridiplantae</taxon>
        <taxon>Streptophyta</taxon>
        <taxon>Embryophyta</taxon>
        <taxon>Tracheophyta</taxon>
        <taxon>Spermatophyta</taxon>
        <taxon>Magnoliopsida</taxon>
        <taxon>eudicotyledons</taxon>
        <taxon>Gunneridae</taxon>
        <taxon>Pentapetalae</taxon>
        <taxon>asterids</taxon>
        <taxon>lamiids</taxon>
        <taxon>Solanales</taxon>
        <taxon>Solanaceae</taxon>
        <taxon>Nicotianoideae</taxon>
        <taxon>Nicotianeae</taxon>
        <taxon>Nicotiana</taxon>
    </lineage>
</organism>
<name>A0AC58RSC7_TOBAC</name>
<reference evidence="2" key="2">
    <citation type="submission" date="2025-08" db="UniProtKB">
        <authorList>
            <consortium name="RefSeq"/>
        </authorList>
    </citation>
    <scope>IDENTIFICATION</scope>
    <source>
        <tissue evidence="2">Leaf</tissue>
    </source>
</reference>